<evidence type="ECO:0000313" key="1">
    <source>
        <dbReference type="EMBL" id="GAA2604859.1"/>
    </source>
</evidence>
<dbReference type="InterPro" id="IPR023375">
    <property type="entry name" value="ADC_dom_sf"/>
</dbReference>
<sequence length="247" mass="27377">MNVEEVLRRPAVPLTAPPYPLRVPRFVDREYFTVVYRTDPEALRAAVPEPLAPGADPLVRFEVMHMGDVDGYGSYTECGQALSVSYEGERGEYLHAMYLDSAGAVLAGREWAAYPKSMGSPRLFTEAGAMVGTLDYGSQRVATATTPYKYEPMDPAEARRRLTVPTFALKVVPKPPDQLYACDLVRTAITDVTVKQAWRGPARLQLFGHVMAPLADLPVREVVESCYLLTDLTLAPFEPVYNYLADL</sequence>
<accession>A0ABP6C6P4</accession>
<gene>
    <name evidence="1" type="ORF">GCM10009863_17970</name>
</gene>
<dbReference type="SUPFAM" id="SSF160104">
    <property type="entry name" value="Acetoacetate decarboxylase-like"/>
    <property type="match status" value="1"/>
</dbReference>
<dbReference type="Gene3D" id="2.40.400.10">
    <property type="entry name" value="Acetoacetate decarboxylase-like"/>
    <property type="match status" value="1"/>
</dbReference>
<dbReference type="RefSeq" id="WP_344563968.1">
    <property type="nucleotide sequence ID" value="NZ_BAAARJ010000005.1"/>
</dbReference>
<comment type="caution">
    <text evidence="1">The sequence shown here is derived from an EMBL/GenBank/DDBJ whole genome shotgun (WGS) entry which is preliminary data.</text>
</comment>
<reference evidence="2" key="1">
    <citation type="journal article" date="2019" name="Int. J. Syst. Evol. Microbiol.">
        <title>The Global Catalogue of Microorganisms (GCM) 10K type strain sequencing project: providing services to taxonomists for standard genome sequencing and annotation.</title>
        <authorList>
            <consortium name="The Broad Institute Genomics Platform"/>
            <consortium name="The Broad Institute Genome Sequencing Center for Infectious Disease"/>
            <person name="Wu L."/>
            <person name="Ma J."/>
        </authorList>
    </citation>
    <scope>NUCLEOTIDE SEQUENCE [LARGE SCALE GENOMIC DNA]</scope>
    <source>
        <strain evidence="2">JCM 16373</strain>
    </source>
</reference>
<dbReference type="Proteomes" id="UP001501447">
    <property type="component" value="Unassembled WGS sequence"/>
</dbReference>
<dbReference type="NCBIfam" id="NF002614">
    <property type="entry name" value="PRK02265.1"/>
    <property type="match status" value="1"/>
</dbReference>
<dbReference type="EMBL" id="BAAARJ010000005">
    <property type="protein sequence ID" value="GAA2604859.1"/>
    <property type="molecule type" value="Genomic_DNA"/>
</dbReference>
<name>A0ABP6C6P4_9ACTN</name>
<dbReference type="Pfam" id="PF06314">
    <property type="entry name" value="ADC"/>
    <property type="match status" value="1"/>
</dbReference>
<evidence type="ECO:0000313" key="2">
    <source>
        <dbReference type="Proteomes" id="UP001501447"/>
    </source>
</evidence>
<keyword evidence="2" id="KW-1185">Reference proteome</keyword>
<dbReference type="InterPro" id="IPR010451">
    <property type="entry name" value="Acetoacetate_decarboxylase"/>
</dbReference>
<organism evidence="1 2">
    <name type="scientific">Streptomyces axinellae</name>
    <dbReference type="NCBI Taxonomy" id="552788"/>
    <lineage>
        <taxon>Bacteria</taxon>
        <taxon>Bacillati</taxon>
        <taxon>Actinomycetota</taxon>
        <taxon>Actinomycetes</taxon>
        <taxon>Kitasatosporales</taxon>
        <taxon>Streptomycetaceae</taxon>
        <taxon>Streptomyces</taxon>
    </lineage>
</organism>
<protein>
    <submittedName>
        <fullName evidence="1">Acetoacetate decarboxylase</fullName>
    </submittedName>
</protein>
<proteinExistence type="predicted"/>